<feature type="transmembrane region" description="Helical" evidence="6">
    <location>
        <begin position="600"/>
        <end position="621"/>
    </location>
</feature>
<dbReference type="Gene3D" id="1.20.1640.10">
    <property type="entry name" value="Multidrug efflux transporter AcrB transmembrane domain"/>
    <property type="match status" value="2"/>
</dbReference>
<dbReference type="Pfam" id="PF03176">
    <property type="entry name" value="MMPL"/>
    <property type="match status" value="2"/>
</dbReference>
<feature type="transmembrane region" description="Helical" evidence="6">
    <location>
        <begin position="21"/>
        <end position="42"/>
    </location>
</feature>
<feature type="transmembrane region" description="Helical" evidence="6">
    <location>
        <begin position="326"/>
        <end position="348"/>
    </location>
</feature>
<evidence type="ECO:0000256" key="5">
    <source>
        <dbReference type="ARBA" id="ARBA00023136"/>
    </source>
</evidence>
<evidence type="ECO:0000256" key="6">
    <source>
        <dbReference type="SAM" id="Phobius"/>
    </source>
</evidence>
<evidence type="ECO:0000313" key="9">
    <source>
        <dbReference type="Proteomes" id="UP000521379"/>
    </source>
</evidence>
<sequence length="768" mass="82168">MLNNVSRSSPNDGAHTRGLMIRSILMVSAWFVVVLAGMSGAAQVESTFQEGGWEIEGAPSFQLAKELENGFVGRDTSSLVLEVTDHDFTAGDADFNRRMNETVTSIVDDSRLKVSSHVGYTDGAEVQENFLGEDDRTTLTMLGSDLTSSEASLLLPEVQSELDAEYPQKNLSVALLSADAFWGEINQASVAGLAQAELIALPLIIVVLLLLYRSVAATVVSLVVTGVAIIVTLGILVVIGQFFTMSSFTLNAVTMLGLGVCIDYSLFIVRRFQQELQGGFTPAQALATTRKTAVHAVVASGLTIAVAMSMLFLVDLMIIQSLALGVVAVVIMSLLVCVFLLPALLTLLGHKINWGRIPGRKERTEDTSGQPSRIARVVTSRPVTVLLVGIGTLGLLAVPAAQLTTFTPDVRIVDPSSSVRQGYDRVADTFSVGATAPIQVLISAPDGLSTLPDDQVNRLVEQIQDIDGVTEVTSPLPAMAALDPQQPLSVTAPDLRRQLPEAQQKALGLYVDDQGDRLLLEVLTDDWPSSVQTQRVLHDVENVTEQTTIDHGTVLVGGQTAQGIASNQQIAQALPWAMLCMIVVIGVLLAFSFKSLLIPLIAVIMNLLSVGATYGIMVLVFQWGWGAELLGYMALGYIQNFVPVLLLALLFSLATDYQVFLISRIREEWAAGRSPREAIAHGLTVTAPLISGAALLMVVVFGAFSFTGIVPIQQLGFGLAVGIFLDATVVRMLLVPAALSLVGKSAWWWPSSSGKARHKTARTKEVTA</sequence>
<evidence type="ECO:0000256" key="1">
    <source>
        <dbReference type="ARBA" id="ARBA00004651"/>
    </source>
</evidence>
<feature type="transmembrane region" description="Helical" evidence="6">
    <location>
        <begin position="383"/>
        <end position="401"/>
    </location>
</feature>
<keyword evidence="9" id="KW-1185">Reference proteome</keyword>
<feature type="transmembrane region" description="Helical" evidence="6">
    <location>
        <begin position="573"/>
        <end position="593"/>
    </location>
</feature>
<dbReference type="PANTHER" id="PTHR33406:SF13">
    <property type="entry name" value="MEMBRANE PROTEIN YDFJ"/>
    <property type="match status" value="1"/>
</dbReference>
<feature type="transmembrane region" description="Helical" evidence="6">
    <location>
        <begin position="293"/>
        <end position="314"/>
    </location>
</feature>
<feature type="transmembrane region" description="Helical" evidence="6">
    <location>
        <begin position="641"/>
        <end position="662"/>
    </location>
</feature>
<dbReference type="PRINTS" id="PR00702">
    <property type="entry name" value="ACRIFLAVINRP"/>
</dbReference>
<evidence type="ECO:0000256" key="3">
    <source>
        <dbReference type="ARBA" id="ARBA00022692"/>
    </source>
</evidence>
<dbReference type="InterPro" id="IPR004869">
    <property type="entry name" value="MMPL_dom"/>
</dbReference>
<dbReference type="SUPFAM" id="SSF82866">
    <property type="entry name" value="Multidrug efflux transporter AcrB transmembrane domain"/>
    <property type="match status" value="2"/>
</dbReference>
<dbReference type="InterPro" id="IPR050545">
    <property type="entry name" value="Mycobact_MmpL"/>
</dbReference>
<feature type="domain" description="SSD" evidence="7">
    <location>
        <begin position="219"/>
        <end position="347"/>
    </location>
</feature>
<reference evidence="8 9" key="1">
    <citation type="submission" date="2020-02" db="EMBL/GenBank/DDBJ databases">
        <authorList>
            <person name="Sun Q."/>
        </authorList>
    </citation>
    <scope>NUCLEOTIDE SEQUENCE [LARGE SCALE GENOMIC DNA]</scope>
    <source>
        <strain evidence="8 9">YIM 13062</strain>
    </source>
</reference>
<dbReference type="PROSITE" id="PS50156">
    <property type="entry name" value="SSD"/>
    <property type="match status" value="2"/>
</dbReference>
<dbReference type="AlphaFoldDB" id="A0A846U7H2"/>
<dbReference type="GO" id="GO:0005886">
    <property type="term" value="C:plasma membrane"/>
    <property type="evidence" value="ECO:0007669"/>
    <property type="project" value="UniProtKB-SubCell"/>
</dbReference>
<keyword evidence="4 6" id="KW-1133">Transmembrane helix</keyword>
<feature type="domain" description="SSD" evidence="7">
    <location>
        <begin position="629"/>
        <end position="741"/>
    </location>
</feature>
<protein>
    <submittedName>
        <fullName evidence="8">MMPL family transporter</fullName>
    </submittedName>
</protein>
<organism evidence="8 9">
    <name type="scientific">Kocuria subflava</name>
    <dbReference type="NCBI Taxonomy" id="1736139"/>
    <lineage>
        <taxon>Bacteria</taxon>
        <taxon>Bacillati</taxon>
        <taxon>Actinomycetota</taxon>
        <taxon>Actinomycetes</taxon>
        <taxon>Micrococcales</taxon>
        <taxon>Micrococcaceae</taxon>
        <taxon>Kocuria</taxon>
    </lineage>
</organism>
<keyword evidence="3 6" id="KW-0812">Transmembrane</keyword>
<evidence type="ECO:0000259" key="7">
    <source>
        <dbReference type="PROSITE" id="PS50156"/>
    </source>
</evidence>
<proteinExistence type="predicted"/>
<feature type="transmembrane region" description="Helical" evidence="6">
    <location>
        <begin position="249"/>
        <end position="272"/>
    </location>
</feature>
<comment type="caution">
    <text evidence="8">The sequence shown here is derived from an EMBL/GenBank/DDBJ whole genome shotgun (WGS) entry which is preliminary data.</text>
</comment>
<feature type="transmembrane region" description="Helical" evidence="6">
    <location>
        <begin position="219"/>
        <end position="243"/>
    </location>
</feature>
<feature type="transmembrane region" description="Helical" evidence="6">
    <location>
        <begin position="193"/>
        <end position="212"/>
    </location>
</feature>
<gene>
    <name evidence="8" type="ORF">GTW58_12640</name>
</gene>
<keyword evidence="5 6" id="KW-0472">Membrane</keyword>
<feature type="transmembrane region" description="Helical" evidence="6">
    <location>
        <begin position="683"/>
        <end position="709"/>
    </location>
</feature>
<keyword evidence="2" id="KW-1003">Cell membrane</keyword>
<dbReference type="InterPro" id="IPR000731">
    <property type="entry name" value="SSD"/>
</dbReference>
<accession>A0A846U7H2</accession>
<comment type="subcellular location">
    <subcellularLocation>
        <location evidence="1">Cell membrane</location>
        <topology evidence="1">Multi-pass membrane protein</topology>
    </subcellularLocation>
</comment>
<dbReference type="EMBL" id="JAAVUN010000050">
    <property type="protein sequence ID" value="NKE10751.1"/>
    <property type="molecule type" value="Genomic_DNA"/>
</dbReference>
<evidence type="ECO:0000256" key="4">
    <source>
        <dbReference type="ARBA" id="ARBA00022989"/>
    </source>
</evidence>
<dbReference type="RefSeq" id="WP_119933771.1">
    <property type="nucleotide sequence ID" value="NZ_JAAVUN010000050.1"/>
</dbReference>
<evidence type="ECO:0000256" key="2">
    <source>
        <dbReference type="ARBA" id="ARBA00022475"/>
    </source>
</evidence>
<name>A0A846U7H2_9MICC</name>
<dbReference type="GO" id="GO:0022857">
    <property type="term" value="F:transmembrane transporter activity"/>
    <property type="evidence" value="ECO:0007669"/>
    <property type="project" value="InterPro"/>
</dbReference>
<dbReference type="Proteomes" id="UP000521379">
    <property type="component" value="Unassembled WGS sequence"/>
</dbReference>
<evidence type="ECO:0000313" key="8">
    <source>
        <dbReference type="EMBL" id="NKE10751.1"/>
    </source>
</evidence>
<dbReference type="PANTHER" id="PTHR33406">
    <property type="entry name" value="MEMBRANE PROTEIN MJ1562-RELATED"/>
    <property type="match status" value="1"/>
</dbReference>
<dbReference type="InterPro" id="IPR001036">
    <property type="entry name" value="Acrflvin-R"/>
</dbReference>